<evidence type="ECO:0000259" key="11">
    <source>
        <dbReference type="PROSITE" id="PS50103"/>
    </source>
</evidence>
<keyword evidence="7 8" id="KW-0862">Zinc</keyword>
<dbReference type="SUPFAM" id="SSF57850">
    <property type="entry name" value="RING/U-box"/>
    <property type="match status" value="1"/>
</dbReference>
<dbReference type="GO" id="GO:0008270">
    <property type="term" value="F:zinc ion binding"/>
    <property type="evidence" value="ECO:0007669"/>
    <property type="project" value="UniProtKB-KW"/>
</dbReference>
<evidence type="ECO:0000256" key="3">
    <source>
        <dbReference type="ARBA" id="ARBA00022679"/>
    </source>
</evidence>
<keyword evidence="3" id="KW-0808">Transferase</keyword>
<dbReference type="Gene3D" id="3.30.40.10">
    <property type="entry name" value="Zinc/RING finger domain, C3HC4 (zinc finger)"/>
    <property type="match status" value="1"/>
</dbReference>
<feature type="domain" description="C3H1-type" evidence="11">
    <location>
        <begin position="281"/>
        <end position="309"/>
    </location>
</feature>
<feature type="zinc finger region" description="C3H1-type" evidence="8">
    <location>
        <begin position="4"/>
        <end position="31"/>
    </location>
</feature>
<dbReference type="InterPro" id="IPR041367">
    <property type="entry name" value="Znf-CCCH_4"/>
</dbReference>
<feature type="region of interest" description="Disordered" evidence="9">
    <location>
        <begin position="134"/>
        <end position="183"/>
    </location>
</feature>
<feature type="compositionally biased region" description="Low complexity" evidence="9">
    <location>
        <begin position="166"/>
        <end position="183"/>
    </location>
</feature>
<keyword evidence="6 8" id="KW-0863">Zinc-finger</keyword>
<comment type="catalytic activity">
    <reaction evidence="1">
        <text>S-ubiquitinyl-[E2 ubiquitin-conjugating enzyme]-L-cysteine + [acceptor protein]-L-lysine = [E2 ubiquitin-conjugating enzyme]-L-cysteine + N(6)-ubiquitinyl-[acceptor protein]-L-lysine.</text>
        <dbReference type="EC" id="2.3.2.27"/>
    </reaction>
</comment>
<dbReference type="InterPro" id="IPR045072">
    <property type="entry name" value="MKRN-like"/>
</dbReference>
<dbReference type="AlphaFoldDB" id="A0A6P7N016"/>
<dbReference type="PROSITE" id="PS50089">
    <property type="entry name" value="ZF_RING_2"/>
    <property type="match status" value="1"/>
</dbReference>
<evidence type="ECO:0000313" key="12">
    <source>
        <dbReference type="Proteomes" id="UP000515150"/>
    </source>
</evidence>
<gene>
    <name evidence="13" type="primary">mkrn4</name>
</gene>
<dbReference type="InterPro" id="IPR001841">
    <property type="entry name" value="Znf_RING"/>
</dbReference>
<dbReference type="PANTHER" id="PTHR11224:SF39">
    <property type="entry name" value="RING-TYPE E3 UBIQUITIN TRANSFERASE"/>
    <property type="match status" value="1"/>
</dbReference>
<proteinExistence type="predicted"/>
<protein>
    <recommendedName>
        <fullName evidence="2">RING-type E3 ubiquitin transferase</fullName>
        <ecNumber evidence="2">2.3.2.27</ecNumber>
    </recommendedName>
</protein>
<dbReference type="GO" id="GO:0000209">
    <property type="term" value="P:protein polyubiquitination"/>
    <property type="evidence" value="ECO:0007669"/>
    <property type="project" value="InterPro"/>
</dbReference>
<sequence length="365" mass="40063">MNAASNASICWNFINGSCRFGACCIYRHEYPVAPSALICRYFQKGGCWYGERCRFLHVLQPVADADVAGRRRSVPVVSSSSSSSSSSSGRVWPDRRGSAPALPQTNLMPRGVCGPQSHSGVNVSDPTLAADTVAQTQDTDSPLTASVESTQSSEAQAAACDEQETAAGAAESGAAAAASGSRAPTKEMEAFLQSKDVTCGICMEKVYEKADPRRHVFGILPNCSHSFCLLCIMTWRKTRDLGPDVVKTCPQCRVKSAFYVPNKYWVEGKAKERVVAAFKEKCSKKSCTHYTRHRWCPFKSDCLYRHNGPARPPSFLYRMDDSDDSDDYDGVDLLNFFIAMTLLGGSEDDDDDFELPFYLTEEYGL</sequence>
<feature type="domain" description="C3H1-type" evidence="11">
    <location>
        <begin position="4"/>
        <end position="31"/>
    </location>
</feature>
<accession>A0A6P7N016</accession>
<dbReference type="UniPathway" id="UPA00143"/>
<feature type="compositionally biased region" description="Polar residues" evidence="9">
    <location>
        <begin position="134"/>
        <end position="143"/>
    </location>
</feature>
<evidence type="ECO:0000256" key="6">
    <source>
        <dbReference type="ARBA" id="ARBA00022771"/>
    </source>
</evidence>
<evidence type="ECO:0000256" key="4">
    <source>
        <dbReference type="ARBA" id="ARBA00022723"/>
    </source>
</evidence>
<feature type="compositionally biased region" description="Low complexity" evidence="9">
    <location>
        <begin position="74"/>
        <end position="91"/>
    </location>
</feature>
<dbReference type="OrthoDB" id="250836at2759"/>
<dbReference type="InParanoid" id="A0A6P7N016"/>
<dbReference type="PROSITE" id="PS00518">
    <property type="entry name" value="ZF_RING_1"/>
    <property type="match status" value="1"/>
</dbReference>
<feature type="zinc finger region" description="C3H1-type" evidence="8">
    <location>
        <begin position="33"/>
        <end position="60"/>
    </location>
</feature>
<evidence type="ECO:0000256" key="5">
    <source>
        <dbReference type="ARBA" id="ARBA00022737"/>
    </source>
</evidence>
<evidence type="ECO:0000256" key="7">
    <source>
        <dbReference type="ARBA" id="ARBA00022833"/>
    </source>
</evidence>
<dbReference type="CTD" id="559882"/>
<feature type="region of interest" description="Disordered" evidence="9">
    <location>
        <begin position="74"/>
        <end position="121"/>
    </location>
</feature>
<dbReference type="InterPro" id="IPR036855">
    <property type="entry name" value="Znf_CCCH_sf"/>
</dbReference>
<dbReference type="Gene3D" id="4.10.1000.10">
    <property type="entry name" value="Zinc finger, CCCH-type"/>
    <property type="match status" value="1"/>
</dbReference>
<keyword evidence="12" id="KW-1185">Reference proteome</keyword>
<dbReference type="Pfam" id="PF18044">
    <property type="entry name" value="zf-CCCH_4"/>
    <property type="match status" value="1"/>
</dbReference>
<reference evidence="13" key="1">
    <citation type="submission" date="2025-08" db="UniProtKB">
        <authorList>
            <consortium name="RefSeq"/>
        </authorList>
    </citation>
    <scope>IDENTIFICATION</scope>
</reference>
<organism evidence="12 13">
    <name type="scientific">Betta splendens</name>
    <name type="common">Siamese fighting fish</name>
    <dbReference type="NCBI Taxonomy" id="158456"/>
    <lineage>
        <taxon>Eukaryota</taxon>
        <taxon>Metazoa</taxon>
        <taxon>Chordata</taxon>
        <taxon>Craniata</taxon>
        <taxon>Vertebrata</taxon>
        <taxon>Euteleostomi</taxon>
        <taxon>Actinopterygii</taxon>
        <taxon>Neopterygii</taxon>
        <taxon>Teleostei</taxon>
        <taxon>Neoteleostei</taxon>
        <taxon>Acanthomorphata</taxon>
        <taxon>Anabantaria</taxon>
        <taxon>Anabantiformes</taxon>
        <taxon>Anabantoidei</taxon>
        <taxon>Osphronemidae</taxon>
        <taxon>Betta</taxon>
    </lineage>
</organism>
<dbReference type="RefSeq" id="XP_029011843.1">
    <property type="nucleotide sequence ID" value="XM_029156010.2"/>
</dbReference>
<dbReference type="KEGG" id="bspl:114858596"/>
<feature type="compositionally biased region" description="Low complexity" evidence="9">
    <location>
        <begin position="144"/>
        <end position="159"/>
    </location>
</feature>
<dbReference type="GeneID" id="114858596"/>
<evidence type="ECO:0000256" key="9">
    <source>
        <dbReference type="SAM" id="MobiDB-lite"/>
    </source>
</evidence>
<feature type="zinc finger region" description="C3H1-type" evidence="8">
    <location>
        <begin position="281"/>
        <end position="309"/>
    </location>
</feature>
<dbReference type="InterPro" id="IPR000571">
    <property type="entry name" value="Znf_CCCH"/>
</dbReference>
<dbReference type="InterPro" id="IPR017907">
    <property type="entry name" value="Znf_RING_CS"/>
</dbReference>
<dbReference type="Pfam" id="PF13639">
    <property type="entry name" value="zf-RING_2"/>
    <property type="match status" value="1"/>
</dbReference>
<dbReference type="SUPFAM" id="SSF90229">
    <property type="entry name" value="CCCH zinc finger"/>
    <property type="match status" value="1"/>
</dbReference>
<feature type="domain" description="C3H1-type" evidence="11">
    <location>
        <begin position="33"/>
        <end position="60"/>
    </location>
</feature>
<feature type="domain" description="RING-type" evidence="10">
    <location>
        <begin position="199"/>
        <end position="253"/>
    </location>
</feature>
<evidence type="ECO:0000259" key="10">
    <source>
        <dbReference type="PROSITE" id="PS50089"/>
    </source>
</evidence>
<dbReference type="PROSITE" id="PS50103">
    <property type="entry name" value="ZF_C3H1"/>
    <property type="match status" value="3"/>
</dbReference>
<name>A0A6P7N016_BETSP</name>
<keyword evidence="4 8" id="KW-0479">Metal-binding</keyword>
<dbReference type="InterPro" id="IPR013083">
    <property type="entry name" value="Znf_RING/FYVE/PHD"/>
</dbReference>
<dbReference type="SMART" id="SM00184">
    <property type="entry name" value="RING"/>
    <property type="match status" value="1"/>
</dbReference>
<dbReference type="SMART" id="SM00356">
    <property type="entry name" value="ZnF_C3H1"/>
    <property type="match status" value="3"/>
</dbReference>
<keyword evidence="5" id="KW-0677">Repeat</keyword>
<dbReference type="GO" id="GO:0061630">
    <property type="term" value="F:ubiquitin protein ligase activity"/>
    <property type="evidence" value="ECO:0007669"/>
    <property type="project" value="UniProtKB-EC"/>
</dbReference>
<evidence type="ECO:0000256" key="1">
    <source>
        <dbReference type="ARBA" id="ARBA00000900"/>
    </source>
</evidence>
<dbReference type="EC" id="2.3.2.27" evidence="2"/>
<evidence type="ECO:0000256" key="2">
    <source>
        <dbReference type="ARBA" id="ARBA00012483"/>
    </source>
</evidence>
<evidence type="ECO:0000256" key="8">
    <source>
        <dbReference type="PROSITE-ProRule" id="PRU00723"/>
    </source>
</evidence>
<evidence type="ECO:0000313" key="13">
    <source>
        <dbReference type="RefSeq" id="XP_029011843.1"/>
    </source>
</evidence>
<dbReference type="PANTHER" id="PTHR11224">
    <property type="entry name" value="MAKORIN-RELATED"/>
    <property type="match status" value="1"/>
</dbReference>
<dbReference type="Proteomes" id="UP000515150">
    <property type="component" value="Chromosome 7"/>
</dbReference>